<organism evidence="6 7">
    <name type="scientific">Reyranella aquatilis</name>
    <dbReference type="NCBI Taxonomy" id="2035356"/>
    <lineage>
        <taxon>Bacteria</taxon>
        <taxon>Pseudomonadati</taxon>
        <taxon>Pseudomonadota</taxon>
        <taxon>Alphaproteobacteria</taxon>
        <taxon>Hyphomicrobiales</taxon>
        <taxon>Reyranellaceae</taxon>
        <taxon>Reyranella</taxon>
    </lineage>
</organism>
<dbReference type="PANTHER" id="PTHR47506">
    <property type="entry name" value="TRANSCRIPTIONAL REGULATORY PROTEIN"/>
    <property type="match status" value="1"/>
</dbReference>
<accession>A0ABS8L135</accession>
<gene>
    <name evidence="6" type="ORF">LJ725_23915</name>
</gene>
<dbReference type="InterPro" id="IPR036271">
    <property type="entry name" value="Tet_transcr_reg_TetR-rel_C_sf"/>
</dbReference>
<dbReference type="Proteomes" id="UP001198862">
    <property type="component" value="Unassembled WGS sequence"/>
</dbReference>
<evidence type="ECO:0000313" key="6">
    <source>
        <dbReference type="EMBL" id="MCC8432032.1"/>
    </source>
</evidence>
<dbReference type="Gene3D" id="1.10.357.10">
    <property type="entry name" value="Tetracycline Repressor, domain 2"/>
    <property type="match status" value="1"/>
</dbReference>
<dbReference type="PROSITE" id="PS50977">
    <property type="entry name" value="HTH_TETR_2"/>
    <property type="match status" value="1"/>
</dbReference>
<keyword evidence="3" id="KW-0804">Transcription</keyword>
<feature type="DNA-binding region" description="H-T-H motif" evidence="4">
    <location>
        <begin position="32"/>
        <end position="51"/>
    </location>
</feature>
<comment type="caution">
    <text evidence="6">The sequence shown here is derived from an EMBL/GenBank/DDBJ whole genome shotgun (WGS) entry which is preliminary data.</text>
</comment>
<evidence type="ECO:0000259" key="5">
    <source>
        <dbReference type="PROSITE" id="PS50977"/>
    </source>
</evidence>
<evidence type="ECO:0000256" key="1">
    <source>
        <dbReference type="ARBA" id="ARBA00023015"/>
    </source>
</evidence>
<dbReference type="EMBL" id="JAJISD010000012">
    <property type="protein sequence ID" value="MCC8432032.1"/>
    <property type="molecule type" value="Genomic_DNA"/>
</dbReference>
<protein>
    <submittedName>
        <fullName evidence="6">TetR/AcrR family transcriptional regulator</fullName>
    </submittedName>
</protein>
<dbReference type="InterPro" id="IPR009057">
    <property type="entry name" value="Homeodomain-like_sf"/>
</dbReference>
<dbReference type="SUPFAM" id="SSF46689">
    <property type="entry name" value="Homeodomain-like"/>
    <property type="match status" value="1"/>
</dbReference>
<feature type="domain" description="HTH tetR-type" evidence="5">
    <location>
        <begin position="9"/>
        <end position="69"/>
    </location>
</feature>
<dbReference type="InterPro" id="IPR001647">
    <property type="entry name" value="HTH_TetR"/>
</dbReference>
<keyword evidence="7" id="KW-1185">Reference proteome</keyword>
<keyword evidence="2 4" id="KW-0238">DNA-binding</keyword>
<proteinExistence type="predicted"/>
<evidence type="ECO:0000256" key="3">
    <source>
        <dbReference type="ARBA" id="ARBA00023163"/>
    </source>
</evidence>
<dbReference type="Pfam" id="PF00440">
    <property type="entry name" value="TetR_N"/>
    <property type="match status" value="1"/>
</dbReference>
<dbReference type="SUPFAM" id="SSF48498">
    <property type="entry name" value="Tetracyclin repressor-like, C-terminal domain"/>
    <property type="match status" value="1"/>
</dbReference>
<dbReference type="RefSeq" id="WP_230553451.1">
    <property type="nucleotide sequence ID" value="NZ_JAJISD010000012.1"/>
</dbReference>
<evidence type="ECO:0000256" key="4">
    <source>
        <dbReference type="PROSITE-ProRule" id="PRU00335"/>
    </source>
</evidence>
<name>A0ABS8L135_9HYPH</name>
<keyword evidence="1" id="KW-0805">Transcription regulation</keyword>
<evidence type="ECO:0000313" key="7">
    <source>
        <dbReference type="Proteomes" id="UP001198862"/>
    </source>
</evidence>
<reference evidence="6 7" key="1">
    <citation type="submission" date="2021-11" db="EMBL/GenBank/DDBJ databases">
        <authorList>
            <person name="Lee D.-H."/>
            <person name="Kim S.-B."/>
        </authorList>
    </citation>
    <scope>NUCLEOTIDE SEQUENCE [LARGE SCALE GENOMIC DNA]</scope>
    <source>
        <strain evidence="6 7">KCTC 52223</strain>
    </source>
</reference>
<evidence type="ECO:0000256" key="2">
    <source>
        <dbReference type="ARBA" id="ARBA00023125"/>
    </source>
</evidence>
<dbReference type="Gene3D" id="1.10.10.60">
    <property type="entry name" value="Homeodomain-like"/>
    <property type="match status" value="1"/>
</dbReference>
<sequence>MGHSQAAKARTRERILTEAAAQIREAGLESVSVSTLMRKANLTNGGFYGHFESRADLLVEALRRALKEGAAKAHGRSGAQGKPDFAAIVRGYLSRAHRDAPQNGCAIAALVSDVGRADMTARAAMSPHVESFFEMVARALADEEENRAIAAVCAMVGALALSRVVTDPKRSDAILKAVRESLLKQEQPEAHSA</sequence>
<dbReference type="PANTHER" id="PTHR47506:SF7">
    <property type="entry name" value="TRANSCRIPTIONAL REGULATORY PROTEIN"/>
    <property type="match status" value="1"/>
</dbReference>